<evidence type="ECO:0000313" key="2">
    <source>
        <dbReference type="Proteomes" id="UP000253472"/>
    </source>
</evidence>
<protein>
    <submittedName>
        <fullName evidence="1">Uncharacterized protein</fullName>
    </submittedName>
</protein>
<comment type="caution">
    <text evidence="1">The sequence shown here is derived from an EMBL/GenBank/DDBJ whole genome shotgun (WGS) entry which is preliminary data.</text>
</comment>
<sequence>MSNSIADAFKKLNVSANTTASEHDKIFNVSYEYLSKVKKFNDLKAAKNYHQKLNKSLVSPLILEISYVYYKIGKIAELVKLYEANEQSEEGVSIGLKHVLAQSYYKLGDYTKSLELYQQLIKDNKFDDQLDLIINEKAIISQLNFQTGGKSIPPTPSKPTILEAIDIEKISDLMIQLIVKNNLYSHKDVTNANAVDRDLNYQQNLHKLSQN</sequence>
<reference evidence="1 2" key="1">
    <citation type="submission" date="2018-06" db="EMBL/GenBank/DDBJ databases">
        <title>Whole genome sequencing of Candida tropicalis (genome annotated by CSBL at Korea University).</title>
        <authorList>
            <person name="Ahn J."/>
        </authorList>
    </citation>
    <scope>NUCLEOTIDE SEQUENCE [LARGE SCALE GENOMIC DNA]</scope>
    <source>
        <strain evidence="1 2">ATCC 20962</strain>
    </source>
</reference>
<dbReference type="Proteomes" id="UP000253472">
    <property type="component" value="Unassembled WGS sequence"/>
</dbReference>
<dbReference type="STRING" id="5486.A0A367XVX4"/>
<dbReference type="GO" id="GO:0005786">
    <property type="term" value="C:signal recognition particle, endoplasmic reticulum targeting"/>
    <property type="evidence" value="ECO:0007669"/>
    <property type="project" value="TreeGrafter"/>
</dbReference>
<gene>
    <name evidence="1" type="ORF">Cantr_06788</name>
</gene>
<dbReference type="EMBL" id="QLNQ01000028">
    <property type="protein sequence ID" value="RCK57734.1"/>
    <property type="molecule type" value="Genomic_DNA"/>
</dbReference>
<keyword evidence="2" id="KW-1185">Reference proteome</keyword>
<dbReference type="PANTHER" id="PTHR14094">
    <property type="entry name" value="SIGNAL RECOGNITION PARTICLE 72"/>
    <property type="match status" value="1"/>
</dbReference>
<dbReference type="InterPro" id="IPR011990">
    <property type="entry name" value="TPR-like_helical_dom_sf"/>
</dbReference>
<dbReference type="GO" id="GO:0008312">
    <property type="term" value="F:7S RNA binding"/>
    <property type="evidence" value="ECO:0007669"/>
    <property type="project" value="TreeGrafter"/>
</dbReference>
<accession>A0A367XVX4</accession>
<dbReference type="OrthoDB" id="5421607at2759"/>
<dbReference type="InterPro" id="IPR026270">
    <property type="entry name" value="SRP72"/>
</dbReference>
<evidence type="ECO:0000313" key="1">
    <source>
        <dbReference type="EMBL" id="RCK57734.1"/>
    </source>
</evidence>
<dbReference type="GO" id="GO:0006614">
    <property type="term" value="P:SRP-dependent cotranslational protein targeting to membrane"/>
    <property type="evidence" value="ECO:0007669"/>
    <property type="project" value="InterPro"/>
</dbReference>
<dbReference type="AlphaFoldDB" id="A0A367XVX4"/>
<organism evidence="1 2">
    <name type="scientific">Candida viswanathii</name>
    <dbReference type="NCBI Taxonomy" id="5486"/>
    <lineage>
        <taxon>Eukaryota</taxon>
        <taxon>Fungi</taxon>
        <taxon>Dikarya</taxon>
        <taxon>Ascomycota</taxon>
        <taxon>Saccharomycotina</taxon>
        <taxon>Pichiomycetes</taxon>
        <taxon>Debaryomycetaceae</taxon>
        <taxon>Candida/Lodderomyces clade</taxon>
        <taxon>Candida</taxon>
    </lineage>
</organism>
<dbReference type="SUPFAM" id="SSF48452">
    <property type="entry name" value="TPR-like"/>
    <property type="match status" value="1"/>
</dbReference>
<dbReference type="GO" id="GO:0043022">
    <property type="term" value="F:ribosome binding"/>
    <property type="evidence" value="ECO:0007669"/>
    <property type="project" value="TreeGrafter"/>
</dbReference>
<proteinExistence type="predicted"/>
<name>A0A367XVX4_9ASCO</name>
<dbReference type="PANTHER" id="PTHR14094:SF9">
    <property type="entry name" value="SIGNAL RECOGNITION PARTICLE SUBUNIT SRP72"/>
    <property type="match status" value="1"/>
</dbReference>
<dbReference type="Gene3D" id="1.25.40.10">
    <property type="entry name" value="Tetratricopeptide repeat domain"/>
    <property type="match status" value="1"/>
</dbReference>